<dbReference type="PIRSF" id="PIRSF000005">
    <property type="entry name" value="Cytochrome_c4"/>
    <property type="match status" value="1"/>
</dbReference>
<feature type="domain" description="Cytochrome c" evidence="10">
    <location>
        <begin position="26"/>
        <end position="108"/>
    </location>
</feature>
<dbReference type="EMBL" id="JAKOOW010000028">
    <property type="protein sequence ID" value="MCG6504495.1"/>
    <property type="molecule type" value="Genomic_DNA"/>
</dbReference>
<evidence type="ECO:0000256" key="6">
    <source>
        <dbReference type="ARBA" id="ARBA00022982"/>
    </source>
</evidence>
<proteinExistence type="predicted"/>
<feature type="signal peptide" evidence="9">
    <location>
        <begin position="1"/>
        <end position="18"/>
    </location>
</feature>
<keyword evidence="12" id="KW-1185">Reference proteome</keyword>
<dbReference type="InterPro" id="IPR024167">
    <property type="entry name" value="Cytochrome_c4-like"/>
</dbReference>
<keyword evidence="4 8" id="KW-0479">Metal-binding</keyword>
<keyword evidence="9" id="KW-0732">Signal</keyword>
<evidence type="ECO:0000313" key="11">
    <source>
        <dbReference type="EMBL" id="MCG6504495.1"/>
    </source>
</evidence>
<evidence type="ECO:0000256" key="3">
    <source>
        <dbReference type="ARBA" id="ARBA00022617"/>
    </source>
</evidence>
<dbReference type="InterPro" id="IPR009056">
    <property type="entry name" value="Cyt_c-like_dom"/>
</dbReference>
<feature type="chain" id="PRO_5045995389" evidence="9">
    <location>
        <begin position="19"/>
        <end position="213"/>
    </location>
</feature>
<comment type="subcellular location">
    <subcellularLocation>
        <location evidence="1">Periplasm</location>
    </subcellularLocation>
</comment>
<keyword evidence="3 8" id="KW-0349">Heme</keyword>
<organism evidence="11 12">
    <name type="scientific">Kingella pumchi</name>
    <dbReference type="NCBI Taxonomy" id="2779506"/>
    <lineage>
        <taxon>Bacteria</taxon>
        <taxon>Pseudomonadati</taxon>
        <taxon>Pseudomonadota</taxon>
        <taxon>Betaproteobacteria</taxon>
        <taxon>Neisseriales</taxon>
        <taxon>Neisseriaceae</taxon>
        <taxon>Kingella</taxon>
    </lineage>
</organism>
<keyword evidence="5" id="KW-0574">Periplasm</keyword>
<dbReference type="InterPro" id="IPR008168">
    <property type="entry name" value="Cyt_C_IC"/>
</dbReference>
<dbReference type="PRINTS" id="PR00605">
    <property type="entry name" value="CYTCHROMECIC"/>
</dbReference>
<dbReference type="PANTHER" id="PTHR33751">
    <property type="entry name" value="CBB3-TYPE CYTOCHROME C OXIDASE SUBUNIT FIXP"/>
    <property type="match status" value="1"/>
</dbReference>
<accession>A0ABS9NNY7</accession>
<comment type="caution">
    <text evidence="11">The sequence shown here is derived from an EMBL/GenBank/DDBJ whole genome shotgun (WGS) entry which is preliminary data.</text>
</comment>
<keyword evidence="7 8" id="KW-0408">Iron</keyword>
<reference evidence="11 12" key="1">
    <citation type="submission" date="2022-02" db="EMBL/GenBank/DDBJ databases">
        <title>Genome sequence data of Kingella unionensis sp. nov. strain CICC 24913 (CCUG 75125).</title>
        <authorList>
            <person name="Xiao M."/>
        </authorList>
    </citation>
    <scope>NUCLEOTIDE SEQUENCE [LARGE SCALE GENOMIC DNA]</scope>
    <source>
        <strain evidence="11 12">CICC 24913</strain>
    </source>
</reference>
<evidence type="ECO:0000256" key="4">
    <source>
        <dbReference type="ARBA" id="ARBA00022723"/>
    </source>
</evidence>
<evidence type="ECO:0000313" key="12">
    <source>
        <dbReference type="Proteomes" id="UP001298424"/>
    </source>
</evidence>
<protein>
    <submittedName>
        <fullName evidence="11">Cytochrome c4</fullName>
    </submittedName>
</protein>
<gene>
    <name evidence="11" type="ORF">MB824_08295</name>
</gene>
<evidence type="ECO:0000256" key="9">
    <source>
        <dbReference type="SAM" id="SignalP"/>
    </source>
</evidence>
<dbReference type="InterPro" id="IPR036909">
    <property type="entry name" value="Cyt_c-like_dom_sf"/>
</dbReference>
<dbReference type="Pfam" id="PF00034">
    <property type="entry name" value="Cytochrom_C"/>
    <property type="match status" value="2"/>
</dbReference>
<dbReference type="PANTHER" id="PTHR33751:SF9">
    <property type="entry name" value="CYTOCHROME C4"/>
    <property type="match status" value="1"/>
</dbReference>
<evidence type="ECO:0000256" key="8">
    <source>
        <dbReference type="PROSITE-ProRule" id="PRU00433"/>
    </source>
</evidence>
<dbReference type="InterPro" id="IPR050597">
    <property type="entry name" value="Cytochrome_c_Oxidase_Subunit"/>
</dbReference>
<evidence type="ECO:0000256" key="2">
    <source>
        <dbReference type="ARBA" id="ARBA00022448"/>
    </source>
</evidence>
<keyword evidence="6" id="KW-0249">Electron transport</keyword>
<evidence type="ECO:0000256" key="1">
    <source>
        <dbReference type="ARBA" id="ARBA00004418"/>
    </source>
</evidence>
<dbReference type="PROSITE" id="PS51007">
    <property type="entry name" value="CYTC"/>
    <property type="match status" value="2"/>
</dbReference>
<evidence type="ECO:0000256" key="7">
    <source>
        <dbReference type="ARBA" id="ARBA00023004"/>
    </source>
</evidence>
<dbReference type="Gene3D" id="1.10.760.10">
    <property type="entry name" value="Cytochrome c-like domain"/>
    <property type="match status" value="2"/>
</dbReference>
<evidence type="ECO:0000259" key="10">
    <source>
        <dbReference type="PROSITE" id="PS51007"/>
    </source>
</evidence>
<evidence type="ECO:0000256" key="5">
    <source>
        <dbReference type="ARBA" id="ARBA00022764"/>
    </source>
</evidence>
<keyword evidence="2" id="KW-0813">Transport</keyword>
<dbReference type="RefSeq" id="WP_238747984.1">
    <property type="nucleotide sequence ID" value="NZ_JAKOOW010000028.1"/>
</dbReference>
<name>A0ABS9NNY7_9NEIS</name>
<dbReference type="SUPFAM" id="SSF46626">
    <property type="entry name" value="Cytochrome c"/>
    <property type="match status" value="2"/>
</dbReference>
<feature type="domain" description="Cytochrome c" evidence="10">
    <location>
        <begin position="118"/>
        <end position="213"/>
    </location>
</feature>
<dbReference type="Proteomes" id="UP001298424">
    <property type="component" value="Unassembled WGS sequence"/>
</dbReference>
<sequence>MKRLNMLAVLLLAGAAAAAPKAAPKADLAKGKEVAKSVCASCHAEDGNSSIAMYPKVAGQHASYVLTQTLDIKNKKRTSGSSGMMAPMVQNLSESDIRNVAAYYAKQQAKPGEANPKENIELGRNIYRAGLPEKKVPACMSCHGPSGAGIPGGGTDITAYPRLGGQHSAYIGEQLKAYAAGQRTSANGMMETIAKRLNEEEVKAVGNYIQGLK</sequence>